<dbReference type="EMBL" id="CYSE01000020">
    <property type="protein sequence ID" value="CUH82678.1"/>
    <property type="molecule type" value="Genomic_DNA"/>
</dbReference>
<proteinExistence type="predicted"/>
<reference evidence="1 2" key="1">
    <citation type="submission" date="2015-09" db="EMBL/GenBank/DDBJ databases">
        <authorList>
            <consortium name="Swine Surveillance"/>
        </authorList>
    </citation>
    <scope>NUCLEOTIDE SEQUENCE [LARGE SCALE GENOMIC DNA]</scope>
    <source>
        <strain evidence="1 2">CECT 7648</strain>
    </source>
</reference>
<protein>
    <submittedName>
        <fullName evidence="1">Uncharacterized protein</fullName>
    </submittedName>
</protein>
<dbReference type="STRING" id="441103.TRN7648_04221"/>
<sequence length="270" mass="30212">MRPNRKGTLKDHRCGFVALCGFASCAKPRKLFAFDQWIEARLAVTHVPATWMDDHPLHAASNFCHLLGAARLRLEDIPQSRSTSEDHPILYQMGFQVARHGPDAIRDTFEALQSKPGAPHDGPKAIFPRLYVRPRHPRSFGKETTCLPRPDDRACTAPTPFFRHLSIISLNARSKLPGSCTPAVPSGLRRDVDPGNTDVEASSLNFDHPAPLAWVGVLVLTCGLKTRPTPSPRKRSNWFRHRQIDPKVIEARWNGVPGSEITLPVFRQIF</sequence>
<organism evidence="1 2">
    <name type="scientific">Tropicibacter naphthalenivorans</name>
    <dbReference type="NCBI Taxonomy" id="441103"/>
    <lineage>
        <taxon>Bacteria</taxon>
        <taxon>Pseudomonadati</taxon>
        <taxon>Pseudomonadota</taxon>
        <taxon>Alphaproteobacteria</taxon>
        <taxon>Rhodobacterales</taxon>
        <taxon>Roseobacteraceae</taxon>
        <taxon>Tropicibacter</taxon>
    </lineage>
</organism>
<accession>A0A0P1GZ14</accession>
<evidence type="ECO:0000313" key="1">
    <source>
        <dbReference type="EMBL" id="CUH82678.1"/>
    </source>
</evidence>
<gene>
    <name evidence="1" type="ORF">TRN7648_04221</name>
</gene>
<name>A0A0P1GZ14_9RHOB</name>
<dbReference type="AlphaFoldDB" id="A0A0P1GZ14"/>
<dbReference type="Proteomes" id="UP000054935">
    <property type="component" value="Unassembled WGS sequence"/>
</dbReference>
<keyword evidence="2" id="KW-1185">Reference proteome</keyword>
<dbReference type="PROSITE" id="PS51257">
    <property type="entry name" value="PROKAR_LIPOPROTEIN"/>
    <property type="match status" value="1"/>
</dbReference>
<evidence type="ECO:0000313" key="2">
    <source>
        <dbReference type="Proteomes" id="UP000054935"/>
    </source>
</evidence>